<dbReference type="STRING" id="1802471.A2115_03000"/>
<dbReference type="InterPro" id="IPR001173">
    <property type="entry name" value="Glyco_trans_2-like"/>
</dbReference>
<evidence type="ECO:0000259" key="1">
    <source>
        <dbReference type="Pfam" id="PF00535"/>
    </source>
</evidence>
<evidence type="ECO:0000313" key="3">
    <source>
        <dbReference type="Proteomes" id="UP000176198"/>
    </source>
</evidence>
<dbReference type="EMBL" id="MGFJ01000022">
    <property type="protein sequence ID" value="OGM02406.1"/>
    <property type="molecule type" value="Genomic_DNA"/>
</dbReference>
<comment type="caution">
    <text evidence="2">The sequence shown here is derived from an EMBL/GenBank/DDBJ whole genome shotgun (WGS) entry which is preliminary data.</text>
</comment>
<dbReference type="AlphaFoldDB" id="A0A1F7WHT8"/>
<gene>
    <name evidence="2" type="ORF">A2115_03000</name>
</gene>
<dbReference type="PANTHER" id="PTHR48090">
    <property type="entry name" value="UNDECAPRENYL-PHOSPHATE 4-DEOXY-4-FORMAMIDO-L-ARABINOSE TRANSFERASE-RELATED"/>
    <property type="match status" value="1"/>
</dbReference>
<dbReference type="Pfam" id="PF00535">
    <property type="entry name" value="Glycos_transf_2"/>
    <property type="match status" value="1"/>
</dbReference>
<protein>
    <submittedName>
        <fullName evidence="2">Glycosyl transferase</fullName>
    </submittedName>
</protein>
<accession>A0A1F7WHT8</accession>
<keyword evidence="2" id="KW-0808">Transferase</keyword>
<evidence type="ECO:0000313" key="2">
    <source>
        <dbReference type="EMBL" id="OGM02406.1"/>
    </source>
</evidence>
<name>A0A1F7WHT8_9BACT</name>
<dbReference type="GO" id="GO:0016740">
    <property type="term" value="F:transferase activity"/>
    <property type="evidence" value="ECO:0007669"/>
    <property type="project" value="UniProtKB-KW"/>
</dbReference>
<dbReference type="CDD" id="cd04179">
    <property type="entry name" value="DPM_DPG-synthase_like"/>
    <property type="match status" value="1"/>
</dbReference>
<organism evidence="2 3">
    <name type="scientific">Candidatus Woesebacteria bacterium GWA1_41_8</name>
    <dbReference type="NCBI Taxonomy" id="1802471"/>
    <lineage>
        <taxon>Bacteria</taxon>
        <taxon>Candidatus Woeseibacteriota</taxon>
    </lineage>
</organism>
<dbReference type="SUPFAM" id="SSF53448">
    <property type="entry name" value="Nucleotide-diphospho-sugar transferases"/>
    <property type="match status" value="1"/>
</dbReference>
<reference evidence="2 3" key="1">
    <citation type="journal article" date="2016" name="Nat. Commun.">
        <title>Thousands of microbial genomes shed light on interconnected biogeochemical processes in an aquifer system.</title>
        <authorList>
            <person name="Anantharaman K."/>
            <person name="Brown C.T."/>
            <person name="Hug L.A."/>
            <person name="Sharon I."/>
            <person name="Castelle C.J."/>
            <person name="Probst A.J."/>
            <person name="Thomas B.C."/>
            <person name="Singh A."/>
            <person name="Wilkins M.J."/>
            <person name="Karaoz U."/>
            <person name="Brodie E.L."/>
            <person name="Williams K.H."/>
            <person name="Hubbard S.S."/>
            <person name="Banfield J.F."/>
        </authorList>
    </citation>
    <scope>NUCLEOTIDE SEQUENCE [LARGE SCALE GENOMIC DNA]</scope>
</reference>
<dbReference type="InterPro" id="IPR029044">
    <property type="entry name" value="Nucleotide-diphossugar_trans"/>
</dbReference>
<dbReference type="Gene3D" id="3.90.550.10">
    <property type="entry name" value="Spore Coat Polysaccharide Biosynthesis Protein SpsA, Chain A"/>
    <property type="match status" value="1"/>
</dbReference>
<dbReference type="Proteomes" id="UP000176198">
    <property type="component" value="Unassembled WGS sequence"/>
</dbReference>
<proteinExistence type="predicted"/>
<dbReference type="PANTHER" id="PTHR48090:SF7">
    <property type="entry name" value="RFBJ PROTEIN"/>
    <property type="match status" value="1"/>
</dbReference>
<dbReference type="InterPro" id="IPR050256">
    <property type="entry name" value="Glycosyltransferase_2"/>
</dbReference>
<feature type="domain" description="Glycosyltransferase 2-like" evidence="1">
    <location>
        <begin position="4"/>
        <end position="173"/>
    </location>
</feature>
<sequence length="234" mass="26813">MKLSIIIPVYNEEKTLKKLLYKVKRVKLPDSFSKEIIVVDDGSSDSSPRILRTIQGINFIPHKINRGKGAAIRTGLQNCKGEVIIIQDADLEYNPEDYPSLLRPILSGRSKVVYGTRLKTLPLVLLGKDKTPFVSHYLGNRFLSFITNILYGAKLTDMETCYKVFKKEIVQKIKLVSNRFEIEAEITAKILRQGYSIVEVPIKTNPRGYDEGKKITWRDGFSAIWTLLKYRFIQ</sequence>